<dbReference type="InterPro" id="IPR039261">
    <property type="entry name" value="FNR_nucleotide-bd"/>
</dbReference>
<dbReference type="SUPFAM" id="SSF52343">
    <property type="entry name" value="Ferredoxin reductase-like, C-terminal NADP-linked domain"/>
    <property type="match status" value="1"/>
</dbReference>
<gene>
    <name evidence="7" type="primary">fre</name>
    <name evidence="7" type="ORF">PSI14_14575</name>
</gene>
<name>A0ABT5LWB8_9GAMM</name>
<evidence type="ECO:0000256" key="1">
    <source>
        <dbReference type="ARBA" id="ARBA00022630"/>
    </source>
</evidence>
<dbReference type="SUPFAM" id="SSF63380">
    <property type="entry name" value="Riboflavin synthase domain-like"/>
    <property type="match status" value="1"/>
</dbReference>
<dbReference type="CDD" id="cd06189">
    <property type="entry name" value="flavin_oxioreductase"/>
    <property type="match status" value="1"/>
</dbReference>
<organism evidence="7 8">
    <name type="scientific">Xenorhabdus anantnagensis</name>
    <dbReference type="NCBI Taxonomy" id="3025875"/>
    <lineage>
        <taxon>Bacteria</taxon>
        <taxon>Pseudomonadati</taxon>
        <taxon>Pseudomonadota</taxon>
        <taxon>Gammaproteobacteria</taxon>
        <taxon>Enterobacterales</taxon>
        <taxon>Morganellaceae</taxon>
        <taxon>Xenorhabdus</taxon>
    </lineage>
</organism>
<dbReference type="PROSITE" id="PS51384">
    <property type="entry name" value="FAD_FR"/>
    <property type="match status" value="1"/>
</dbReference>
<evidence type="ECO:0000313" key="8">
    <source>
        <dbReference type="Proteomes" id="UP001220225"/>
    </source>
</evidence>
<comment type="similarity">
    <text evidence="3">Belongs to the Fre/LuxG FAD/NAD(P) flavoprotein oxidoreductase family.</text>
</comment>
<dbReference type="InterPro" id="IPR017938">
    <property type="entry name" value="Riboflavin_synthase-like_b-brl"/>
</dbReference>
<evidence type="ECO:0000256" key="3">
    <source>
        <dbReference type="ARBA" id="ARBA00038177"/>
    </source>
</evidence>
<dbReference type="InterPro" id="IPR001433">
    <property type="entry name" value="OxRdtase_FAD/NAD-bd"/>
</dbReference>
<dbReference type="PANTHER" id="PTHR43644:SF1">
    <property type="entry name" value="NAD(P)H-FLAVIN REDUCTASE"/>
    <property type="match status" value="1"/>
</dbReference>
<evidence type="ECO:0000256" key="4">
    <source>
        <dbReference type="ARBA" id="ARBA00039732"/>
    </source>
</evidence>
<dbReference type="Gene3D" id="3.40.50.80">
    <property type="entry name" value="Nucleotide-binding domain of ferredoxin-NADP reductase (FNR) module"/>
    <property type="match status" value="1"/>
</dbReference>
<proteinExistence type="inferred from homology"/>
<dbReference type="PRINTS" id="PR00410">
    <property type="entry name" value="PHEHYDRXLASE"/>
</dbReference>
<dbReference type="Gene3D" id="2.40.30.10">
    <property type="entry name" value="Translation factors"/>
    <property type="match status" value="1"/>
</dbReference>
<evidence type="ECO:0000256" key="5">
    <source>
        <dbReference type="ARBA" id="ARBA00041312"/>
    </source>
</evidence>
<sequence>MTTLSCKVTSVDSITDTVYRVRLLPDSPFSFRAGQYLMVVMDERDKRPFSMASPPSEKQIIELHIGASELNLYAMAVMDRILDQKIIDIDIPHGQAWFREDSENPILLIAGGTGFSYTRSILLAALEKNPNREISIYWGGRELQHLYDLGELQSLSESYPNLTVVPVVEQVDEHWCGRTGTVLSAVLEDFGSLANHDIYIAGRFEMAKIARERFCSERDASIDHMYGDAFEFI</sequence>
<dbReference type="Pfam" id="PF00175">
    <property type="entry name" value="NAD_binding_1"/>
    <property type="match status" value="1"/>
</dbReference>
<dbReference type="NCBIfam" id="NF005963">
    <property type="entry name" value="PRK08051.1"/>
    <property type="match status" value="1"/>
</dbReference>
<keyword evidence="7" id="KW-0560">Oxidoreductase</keyword>
<dbReference type="InterPro" id="IPR017927">
    <property type="entry name" value="FAD-bd_FR_type"/>
</dbReference>
<protein>
    <recommendedName>
        <fullName evidence="4">NAD(P)H-flavin reductase</fullName>
    </recommendedName>
    <alternativeName>
        <fullName evidence="5">NAD(P)H:flavin oxidoreductase</fullName>
    </alternativeName>
</protein>
<evidence type="ECO:0000259" key="6">
    <source>
        <dbReference type="PROSITE" id="PS51384"/>
    </source>
</evidence>
<keyword evidence="2" id="KW-0274">FAD</keyword>
<evidence type="ECO:0000256" key="2">
    <source>
        <dbReference type="ARBA" id="ARBA00022827"/>
    </source>
</evidence>
<reference evidence="7 8" key="1">
    <citation type="submission" date="2023-02" db="EMBL/GenBank/DDBJ databases">
        <title>Entomopathogenic bacteria.</title>
        <authorList>
            <person name="Machado R.A."/>
        </authorList>
    </citation>
    <scope>NUCLEOTIDE SEQUENCE [LARGE SCALE GENOMIC DNA]</scope>
    <source>
        <strain evidence="7 8">XENO-2</strain>
    </source>
</reference>
<evidence type="ECO:0000313" key="7">
    <source>
        <dbReference type="EMBL" id="MDC9598038.1"/>
    </source>
</evidence>
<dbReference type="Proteomes" id="UP001220225">
    <property type="component" value="Unassembled WGS sequence"/>
</dbReference>
<dbReference type="EMBL" id="JAQRFN010000020">
    <property type="protein sequence ID" value="MDC9598038.1"/>
    <property type="molecule type" value="Genomic_DNA"/>
</dbReference>
<comment type="caution">
    <text evidence="7">The sequence shown here is derived from an EMBL/GenBank/DDBJ whole genome shotgun (WGS) entry which is preliminary data.</text>
</comment>
<dbReference type="RefSeq" id="WP_273576562.1">
    <property type="nucleotide sequence ID" value="NZ_JAQRFN010000020.1"/>
</dbReference>
<keyword evidence="1" id="KW-0285">Flavoprotein</keyword>
<feature type="domain" description="FAD-binding FR-type" evidence="6">
    <location>
        <begin position="1"/>
        <end position="119"/>
    </location>
</feature>
<dbReference type="PANTHER" id="PTHR43644">
    <property type="entry name" value="NA(+)-TRANSLOCATING NADH-QUINONE REDUCTASE SUBUNIT"/>
    <property type="match status" value="1"/>
</dbReference>
<keyword evidence="8" id="KW-1185">Reference proteome</keyword>
<accession>A0ABT5LWB8</accession>
<dbReference type="GO" id="GO:0052875">
    <property type="term" value="F:riboflavin reductase [NAD(P)H] activity"/>
    <property type="evidence" value="ECO:0007669"/>
    <property type="project" value="UniProtKB-EC"/>
</dbReference>